<comment type="caution">
    <text evidence="1">The sequence shown here is derived from an EMBL/GenBank/DDBJ whole genome shotgun (WGS) entry which is preliminary data.</text>
</comment>
<dbReference type="OrthoDB" id="9784936at2"/>
<evidence type="ECO:0000313" key="1">
    <source>
        <dbReference type="EMBL" id="RAK64965.1"/>
    </source>
</evidence>
<dbReference type="AlphaFoldDB" id="A0A328BE86"/>
<dbReference type="EMBL" id="QFYS01000005">
    <property type="protein sequence ID" value="RAK64965.1"/>
    <property type="molecule type" value="Genomic_DNA"/>
</dbReference>
<sequence length="285" mass="31470">MAYDATVIEVMIASPSDVAEERQIVREVLHEWNALHARERGVVLMPAGWETHSAPDLGGRAQDLINKRVLAHCDVLVGIFWTRVGSPTGTAASGSVEEIEEHLKLGRPVMLYFSDAPVKPDSVDSAQYGKLVALKEWAKERGLVAFYESAGDFRERLRRDLTLNLRDNPHLRSLVDAKDDSPDLVATFEAALAREPVTLSEEAREALRTAATDKNGIIMILRHMGGTAIQSAGRAFCDAKDRRAVARWTAAVEELRDRDLVRDHSGKGEVFELSDAGYRLAETLG</sequence>
<dbReference type="RefSeq" id="WP_111276503.1">
    <property type="nucleotide sequence ID" value="NZ_QFYS01000005.1"/>
</dbReference>
<proteinExistence type="predicted"/>
<protein>
    <submittedName>
        <fullName evidence="1">DUF4062 domain-containing protein</fullName>
    </submittedName>
</protein>
<organism evidence="1 2">
    <name type="scientific">Phenylobacterium kunshanense</name>
    <dbReference type="NCBI Taxonomy" id="1445034"/>
    <lineage>
        <taxon>Bacteria</taxon>
        <taxon>Pseudomonadati</taxon>
        <taxon>Pseudomonadota</taxon>
        <taxon>Alphaproteobacteria</taxon>
        <taxon>Caulobacterales</taxon>
        <taxon>Caulobacteraceae</taxon>
        <taxon>Phenylobacterium</taxon>
    </lineage>
</organism>
<keyword evidence="2" id="KW-1185">Reference proteome</keyword>
<evidence type="ECO:0000313" key="2">
    <source>
        <dbReference type="Proteomes" id="UP000249524"/>
    </source>
</evidence>
<reference evidence="1 2" key="1">
    <citation type="submission" date="2018-05" db="EMBL/GenBank/DDBJ databases">
        <authorList>
            <person name="Lanie J.A."/>
            <person name="Ng W.-L."/>
            <person name="Kazmierczak K.M."/>
            <person name="Andrzejewski T.M."/>
            <person name="Davidsen T.M."/>
            <person name="Wayne K.J."/>
            <person name="Tettelin H."/>
            <person name="Glass J.I."/>
            <person name="Rusch D."/>
            <person name="Podicherti R."/>
            <person name="Tsui H.-C.T."/>
            <person name="Winkler M.E."/>
        </authorList>
    </citation>
    <scope>NUCLEOTIDE SEQUENCE [LARGE SCALE GENOMIC DNA]</scope>
    <source>
        <strain evidence="1 2">BUT-10</strain>
    </source>
</reference>
<gene>
    <name evidence="1" type="ORF">DJ019_13245</name>
</gene>
<accession>A0A328BE86</accession>
<name>A0A328BE86_9CAUL</name>
<dbReference type="Proteomes" id="UP000249524">
    <property type="component" value="Unassembled WGS sequence"/>
</dbReference>